<dbReference type="PANTHER" id="PTHR22683:SF1">
    <property type="entry name" value="TYPE VII SECRETION SYSTEM PROTEIN ESSC"/>
    <property type="match status" value="1"/>
</dbReference>
<keyword evidence="3 4" id="KW-0067">ATP-binding</keyword>
<name>A0A1H0CZQ7_ALLAB</name>
<evidence type="ECO:0000256" key="4">
    <source>
        <dbReference type="PROSITE-ProRule" id="PRU00289"/>
    </source>
</evidence>
<dbReference type="Gene3D" id="3.40.50.300">
    <property type="entry name" value="P-loop containing nucleotide triphosphate hydrolases"/>
    <property type="match status" value="3"/>
</dbReference>
<dbReference type="GO" id="GO:0005524">
    <property type="term" value="F:ATP binding"/>
    <property type="evidence" value="ECO:0007669"/>
    <property type="project" value="UniProtKB-UniRule"/>
</dbReference>
<dbReference type="Pfam" id="PF01580">
    <property type="entry name" value="FtsK_SpoIIIE"/>
    <property type="match status" value="3"/>
</dbReference>
<evidence type="ECO:0000259" key="5">
    <source>
        <dbReference type="PROSITE" id="PS50901"/>
    </source>
</evidence>
<gene>
    <name evidence="6" type="ORF">SAMN04489726_7509</name>
</gene>
<keyword evidence="1" id="KW-0677">Repeat</keyword>
<protein>
    <submittedName>
        <fullName evidence="6">DNA segregation ATPase FtsK/SpoIIIE, S-DNA-T family</fullName>
    </submittedName>
</protein>
<evidence type="ECO:0000256" key="2">
    <source>
        <dbReference type="ARBA" id="ARBA00022741"/>
    </source>
</evidence>
<feature type="binding site" evidence="4">
    <location>
        <begin position="674"/>
        <end position="681"/>
    </location>
    <ligand>
        <name>ATP</name>
        <dbReference type="ChEBI" id="CHEBI:30616"/>
    </ligand>
</feature>
<reference evidence="6 7" key="1">
    <citation type="submission" date="2016-10" db="EMBL/GenBank/DDBJ databases">
        <authorList>
            <person name="de Groot N.N."/>
        </authorList>
    </citation>
    <scope>NUCLEOTIDE SEQUENCE [LARGE SCALE GENOMIC DNA]</scope>
    <source>
        <strain evidence="6 7">DSM 44149</strain>
    </source>
</reference>
<dbReference type="OrthoDB" id="9807790at2"/>
<evidence type="ECO:0000256" key="1">
    <source>
        <dbReference type="ARBA" id="ARBA00022737"/>
    </source>
</evidence>
<keyword evidence="7" id="KW-1185">Reference proteome</keyword>
<dbReference type="EMBL" id="LT629701">
    <property type="protein sequence ID" value="SDN63403.1"/>
    <property type="molecule type" value="Genomic_DNA"/>
</dbReference>
<accession>A0A1H0CZQ7</accession>
<keyword evidence="2 4" id="KW-0547">Nucleotide-binding</keyword>
<evidence type="ECO:0000313" key="6">
    <source>
        <dbReference type="EMBL" id="SDN63403.1"/>
    </source>
</evidence>
<dbReference type="eggNOG" id="COG1674">
    <property type="taxonomic scope" value="Bacteria"/>
</dbReference>
<dbReference type="InterPro" id="IPR002543">
    <property type="entry name" value="FtsK_dom"/>
</dbReference>
<dbReference type="InterPro" id="IPR003593">
    <property type="entry name" value="AAA+_ATPase"/>
</dbReference>
<dbReference type="RefSeq" id="WP_030428535.1">
    <property type="nucleotide sequence ID" value="NZ_JOEF01000004.1"/>
</dbReference>
<evidence type="ECO:0000256" key="3">
    <source>
        <dbReference type="ARBA" id="ARBA00022840"/>
    </source>
</evidence>
<feature type="domain" description="FtsK" evidence="5">
    <location>
        <begin position="46"/>
        <end position="250"/>
    </location>
</feature>
<feature type="domain" description="FtsK" evidence="5">
    <location>
        <begin position="657"/>
        <end position="842"/>
    </location>
</feature>
<feature type="binding site" evidence="4">
    <location>
        <begin position="69"/>
        <end position="76"/>
    </location>
    <ligand>
        <name>ATP</name>
        <dbReference type="ChEBI" id="CHEBI:30616"/>
    </ligand>
</feature>
<proteinExistence type="predicted"/>
<feature type="binding site" evidence="4">
    <location>
        <begin position="376"/>
        <end position="383"/>
    </location>
    <ligand>
        <name>ATP</name>
        <dbReference type="ChEBI" id="CHEBI:30616"/>
    </ligand>
</feature>
<dbReference type="NCBIfam" id="TIGR03925">
    <property type="entry name" value="T7SS_EccC_b"/>
    <property type="match status" value="1"/>
</dbReference>
<dbReference type="InterPro" id="IPR027417">
    <property type="entry name" value="P-loop_NTPase"/>
</dbReference>
<dbReference type="GO" id="GO:0003677">
    <property type="term" value="F:DNA binding"/>
    <property type="evidence" value="ECO:0007669"/>
    <property type="project" value="InterPro"/>
</dbReference>
<dbReference type="PANTHER" id="PTHR22683">
    <property type="entry name" value="SPORULATION PROTEIN RELATED"/>
    <property type="match status" value="1"/>
</dbReference>
<organism evidence="6 7">
    <name type="scientific">Allokutzneria albata</name>
    <name type="common">Kibdelosporangium albatum</name>
    <dbReference type="NCBI Taxonomy" id="211114"/>
    <lineage>
        <taxon>Bacteria</taxon>
        <taxon>Bacillati</taxon>
        <taxon>Actinomycetota</taxon>
        <taxon>Actinomycetes</taxon>
        <taxon>Pseudonocardiales</taxon>
        <taxon>Pseudonocardiaceae</taxon>
        <taxon>Allokutzneria</taxon>
    </lineage>
</organism>
<dbReference type="SMART" id="SM00382">
    <property type="entry name" value="AAA"/>
    <property type="match status" value="3"/>
</dbReference>
<dbReference type="InterPro" id="IPR023837">
    <property type="entry name" value="EccCb-like_Actinobacteria"/>
</dbReference>
<dbReference type="SUPFAM" id="SSF52540">
    <property type="entry name" value="P-loop containing nucleoside triphosphate hydrolases"/>
    <property type="match status" value="3"/>
</dbReference>
<dbReference type="AlphaFoldDB" id="A0A1H0CZQ7"/>
<dbReference type="InterPro" id="IPR050206">
    <property type="entry name" value="FtsK/SpoIIIE/SftA"/>
</dbReference>
<sequence length="889" mass="93125">MTGAAEADLPRQHGVVSVDQLDPERCWAVRPPERTLRVPIGFDGTGAPVTLDLNPSHHGGNGPHALLVGAAGSGKTELLRSLVLGLAVHHHPAQLELLLVDHLGGSFRGLERLPQVLGVVGQYPPHPARFDIDPSLFARLARFLHWLADERLGWMGALGARSMEEYNQARKAAQQQPMRPMVIAVDHYDALVGQSLEVRDALLRLAEQGEALGMHLLVSGERLDPGALGGLERSLSCRIVLGAGSPAESRMLLGTEDAYGLPPGAGFLTGPVGPSVLFQAPDQAGLVQPVADRVAGWAPPRPRALWPPPLRPMPLAEVLGWLSIDPERGLSTDQWQPGRMSVPLGRLDHHVSGPDGELPRLELDLGRGGGHVAVCGRPGSGGTTALLTLLTTLAVTHTPREAGFYCLDFGGGDRAGLAELDGLPHTATVSGPGDPGLVRRVLGELTRIARTRTELCRANGVSSPTGFRQLLESSAQMLDPASGSSGDQGPLPREVFLVIDGLPRLLHEHPGAEAALLEIAARGPLVGVHLVFTADCWAALPPQLVELVPTRLELRLDEPQSSLVEARLAEQVPLDVPGRGILIDPRPDGAPGVPRHFQLAAPVLPRTATPAEVCELIAQFGTGMSVPRLEPMPTLVRPEQLPPAPGAAFPIGVDEALAPVSLDPFGTAHMLIYGEPGSGRTNLLRLLMLGIAENCDPGAARIVLTDHRGGLADLPTRLGNHLAGFAPNPESLQPIVEDLCTAMSARLAAADAAAAEGTGQGWAGPEIFLIVDDYDHLSGPTHDPLLPLLPLLPAGGRIGLHVVLARSTAGAAKAHSGPILTAVRAAGATGVLLSGDPQEGPLFGPVAPSPLPPGRAVLIGPDGNSTLVQTACHTDGVWQAPLAEEDALR</sequence>
<evidence type="ECO:0000313" key="7">
    <source>
        <dbReference type="Proteomes" id="UP000183376"/>
    </source>
</evidence>
<dbReference type="Proteomes" id="UP000183376">
    <property type="component" value="Chromosome I"/>
</dbReference>
<dbReference type="STRING" id="211114.SAMN04489726_7509"/>
<dbReference type="PROSITE" id="PS50901">
    <property type="entry name" value="FTSK"/>
    <property type="match status" value="3"/>
</dbReference>
<feature type="domain" description="FtsK" evidence="5">
    <location>
        <begin position="358"/>
        <end position="563"/>
    </location>
</feature>